<organism evidence="9 10">
    <name type="scientific">Marinomonas aquimarina</name>
    <dbReference type="NCBI Taxonomy" id="295068"/>
    <lineage>
        <taxon>Bacteria</taxon>
        <taxon>Pseudomonadati</taxon>
        <taxon>Pseudomonadota</taxon>
        <taxon>Gammaproteobacteria</taxon>
        <taxon>Oceanospirillales</taxon>
        <taxon>Oceanospirillaceae</taxon>
        <taxon>Marinomonas</taxon>
    </lineage>
</organism>
<keyword evidence="7" id="KW-0998">Cell outer membrane</keyword>
<dbReference type="EMBL" id="FLOC01000012">
    <property type="protein sequence ID" value="SBS32154.1"/>
    <property type="molecule type" value="Genomic_DNA"/>
</dbReference>
<dbReference type="RefSeq" id="WP_067210179.1">
    <property type="nucleotide sequence ID" value="NZ_FLOC01000012.1"/>
</dbReference>
<feature type="chain" id="PRO_5008379011" evidence="8">
    <location>
        <begin position="21"/>
        <end position="409"/>
    </location>
</feature>
<keyword evidence="3" id="KW-1134">Transmembrane beta strand</keyword>
<dbReference type="STRING" id="295068.MAQ5080_02166"/>
<evidence type="ECO:0000256" key="1">
    <source>
        <dbReference type="ARBA" id="ARBA00004571"/>
    </source>
</evidence>
<accession>A0A1A8TGA3</accession>
<evidence type="ECO:0000256" key="3">
    <source>
        <dbReference type="ARBA" id="ARBA00022452"/>
    </source>
</evidence>
<gene>
    <name evidence="9" type="ORF">MAQ5080_02166</name>
</gene>
<dbReference type="InterPro" id="IPR005017">
    <property type="entry name" value="OMPP1/FadL/TodX"/>
</dbReference>
<dbReference type="PANTHER" id="PTHR35093">
    <property type="entry name" value="OUTER MEMBRANE PROTEIN NMB0088-RELATED"/>
    <property type="match status" value="1"/>
</dbReference>
<dbReference type="OrthoDB" id="19849at2"/>
<keyword evidence="6" id="KW-0472">Membrane</keyword>
<keyword evidence="4" id="KW-0812">Transmembrane</keyword>
<comment type="subcellular location">
    <subcellularLocation>
        <location evidence="1">Cell outer membrane</location>
        <topology evidence="1">Multi-pass membrane protein</topology>
    </subcellularLocation>
</comment>
<dbReference type="GO" id="GO:0009279">
    <property type="term" value="C:cell outer membrane"/>
    <property type="evidence" value="ECO:0007669"/>
    <property type="project" value="UniProtKB-SubCell"/>
</dbReference>
<sequence>MTLPKPLVLALAAVPFTAHATNGYFIHGTSIQAQGMAGVSIALAHDSVQSASNPASLIKVGDQLTLGSSWFKPERSSTIEGNGYGMDGDYDGNEDQAFWIPQAGFSRAYSPKIAYGVAVYANGGMNTNYRNNPFASVGASGNAGVDLNQLFITGSVAYQVTPKHSVGFGITHLYQRFKAEGIQNFAQMSQEPDAVSNNDYDNATGWGVRFGWQGQVSETLTLGATWSSKIDTEDFTQYRGLFAERGGFEVPESYGLGFAWQVDPAWTLAGDWEHIDYSAIRSINNPLAMSLGSDDGAGFGWQDMDVYKLGIIFEASPQLTLRAGYSHAKQPIPASQTFFNILAPGVIEDHVSIGGTWHISDLHSLTASYTHALENTVYGNQSIPQAFGGGEANLTMDQNIVGISWNINF</sequence>
<dbReference type="Gene3D" id="2.40.160.60">
    <property type="entry name" value="Outer membrane protein transport protein (OMPP1/FadL/TodX)"/>
    <property type="match status" value="1"/>
</dbReference>
<dbReference type="PANTHER" id="PTHR35093:SF8">
    <property type="entry name" value="OUTER MEMBRANE PROTEIN NMB0088-RELATED"/>
    <property type="match status" value="1"/>
</dbReference>
<keyword evidence="5 8" id="KW-0732">Signal</keyword>
<evidence type="ECO:0000256" key="8">
    <source>
        <dbReference type="SAM" id="SignalP"/>
    </source>
</evidence>
<proteinExistence type="inferred from homology"/>
<evidence type="ECO:0000313" key="10">
    <source>
        <dbReference type="Proteomes" id="UP000092627"/>
    </source>
</evidence>
<evidence type="ECO:0000313" key="9">
    <source>
        <dbReference type="EMBL" id="SBS32154.1"/>
    </source>
</evidence>
<evidence type="ECO:0000256" key="5">
    <source>
        <dbReference type="ARBA" id="ARBA00022729"/>
    </source>
</evidence>
<evidence type="ECO:0000256" key="7">
    <source>
        <dbReference type="ARBA" id="ARBA00023237"/>
    </source>
</evidence>
<dbReference type="AlphaFoldDB" id="A0A1A8TGA3"/>
<evidence type="ECO:0000256" key="4">
    <source>
        <dbReference type="ARBA" id="ARBA00022692"/>
    </source>
</evidence>
<reference evidence="9 10" key="1">
    <citation type="submission" date="2016-06" db="EMBL/GenBank/DDBJ databases">
        <authorList>
            <person name="Kjaerup R.B."/>
            <person name="Dalgaard T.S."/>
            <person name="Juul-Madsen H.R."/>
        </authorList>
    </citation>
    <scope>NUCLEOTIDE SEQUENCE [LARGE SCALE GENOMIC DNA]</scope>
    <source>
        <strain evidence="9 10">CECT 5080</strain>
    </source>
</reference>
<dbReference type="GO" id="GO:0015483">
    <property type="term" value="F:long-chain fatty acid transporting porin activity"/>
    <property type="evidence" value="ECO:0007669"/>
    <property type="project" value="TreeGrafter"/>
</dbReference>
<protein>
    <submittedName>
        <fullName evidence="9">Long-chain fatty acid outer membrane transporter</fullName>
    </submittedName>
</protein>
<name>A0A1A8TGA3_9GAMM</name>
<dbReference type="Pfam" id="PF03349">
    <property type="entry name" value="Toluene_X"/>
    <property type="match status" value="1"/>
</dbReference>
<feature type="signal peptide" evidence="8">
    <location>
        <begin position="1"/>
        <end position="20"/>
    </location>
</feature>
<evidence type="ECO:0000256" key="6">
    <source>
        <dbReference type="ARBA" id="ARBA00023136"/>
    </source>
</evidence>
<dbReference type="Proteomes" id="UP000092627">
    <property type="component" value="Unassembled WGS sequence"/>
</dbReference>
<comment type="similarity">
    <text evidence="2">Belongs to the OmpP1/FadL family.</text>
</comment>
<dbReference type="SUPFAM" id="SSF56935">
    <property type="entry name" value="Porins"/>
    <property type="match status" value="1"/>
</dbReference>
<evidence type="ECO:0000256" key="2">
    <source>
        <dbReference type="ARBA" id="ARBA00008163"/>
    </source>
</evidence>
<keyword evidence="10" id="KW-1185">Reference proteome</keyword>